<feature type="transmembrane region" description="Helical" evidence="1">
    <location>
        <begin position="212"/>
        <end position="235"/>
    </location>
</feature>
<dbReference type="OrthoDB" id="1046782at2759"/>
<dbReference type="GO" id="GO:0046873">
    <property type="term" value="F:metal ion transmembrane transporter activity"/>
    <property type="evidence" value="ECO:0007669"/>
    <property type="project" value="InterPro"/>
</dbReference>
<dbReference type="AlphaFoldDB" id="W2RYD9"/>
<dbReference type="GO" id="GO:0016020">
    <property type="term" value="C:membrane"/>
    <property type="evidence" value="ECO:0007669"/>
    <property type="project" value="InterPro"/>
</dbReference>
<dbReference type="VEuPathDB" id="FungiDB:HMPREF1541_03447"/>
<keyword evidence="1" id="KW-1133">Transmembrane helix</keyword>
<evidence type="ECO:0000313" key="3">
    <source>
        <dbReference type="Proteomes" id="UP000030752"/>
    </source>
</evidence>
<dbReference type="InterPro" id="IPR002523">
    <property type="entry name" value="MgTranspt_CorA/ZnTranspt_ZntB"/>
</dbReference>
<dbReference type="eggNOG" id="ENOG502SJ0B">
    <property type="taxonomic scope" value="Eukaryota"/>
</dbReference>
<dbReference type="HOGENOM" id="CLU_897199_0_0_1"/>
<organism evidence="2 3">
    <name type="scientific">Cyphellophora europaea (strain CBS 101466)</name>
    <name type="common">Phialophora europaea</name>
    <dbReference type="NCBI Taxonomy" id="1220924"/>
    <lineage>
        <taxon>Eukaryota</taxon>
        <taxon>Fungi</taxon>
        <taxon>Dikarya</taxon>
        <taxon>Ascomycota</taxon>
        <taxon>Pezizomycotina</taxon>
        <taxon>Eurotiomycetes</taxon>
        <taxon>Chaetothyriomycetidae</taxon>
        <taxon>Chaetothyriales</taxon>
        <taxon>Cyphellophoraceae</taxon>
        <taxon>Cyphellophora</taxon>
    </lineage>
</organism>
<dbReference type="RefSeq" id="XP_008716020.1">
    <property type="nucleotide sequence ID" value="XM_008717798.1"/>
</dbReference>
<sequence>MERVDFRDNFHLVAGKGEPFIGKVKQRLKEIFLLETQTDLKKTIGGTTGDHFFLKTLMCHESLADAEQIVRQLRHHLYDQLDVVNTYADRPFDRTSLREVTTRLHKISQDTEALTASAQMLQMTTDTLVSARHLATTASNGHASRLPSRNGVTNTLTYLSTSIASQERWLQALSSRKDTAMNLVHNLVTQHDSETNTEIALATNNDSAVMRVIAILTMIFIPLTTVGTFFGMAFFESTAGGGFYISSKVWVFAAVSVPLTGLTLGIWWIWWRWQVITTRWRGFWQQSKKEEDIDTHILCLSSSFKPRLEP</sequence>
<keyword evidence="3" id="KW-1185">Reference proteome</keyword>
<dbReference type="EMBL" id="KB822719">
    <property type="protein sequence ID" value="ETN41511.1"/>
    <property type="molecule type" value="Genomic_DNA"/>
</dbReference>
<reference evidence="2 3" key="1">
    <citation type="submission" date="2013-03" db="EMBL/GenBank/DDBJ databases">
        <title>The Genome Sequence of Phialophora europaea CBS 101466.</title>
        <authorList>
            <consortium name="The Broad Institute Genomics Platform"/>
            <person name="Cuomo C."/>
            <person name="de Hoog S."/>
            <person name="Gorbushina A."/>
            <person name="Walker B."/>
            <person name="Young S.K."/>
            <person name="Zeng Q."/>
            <person name="Gargeya S."/>
            <person name="Fitzgerald M."/>
            <person name="Haas B."/>
            <person name="Abouelleil A."/>
            <person name="Allen A.W."/>
            <person name="Alvarado L."/>
            <person name="Arachchi H.M."/>
            <person name="Berlin A.M."/>
            <person name="Chapman S.B."/>
            <person name="Gainer-Dewar J."/>
            <person name="Goldberg J."/>
            <person name="Griggs A."/>
            <person name="Gujja S."/>
            <person name="Hansen M."/>
            <person name="Howarth C."/>
            <person name="Imamovic A."/>
            <person name="Ireland A."/>
            <person name="Larimer J."/>
            <person name="McCowan C."/>
            <person name="Murphy C."/>
            <person name="Pearson M."/>
            <person name="Poon T.W."/>
            <person name="Priest M."/>
            <person name="Roberts A."/>
            <person name="Saif S."/>
            <person name="Shea T."/>
            <person name="Sisk P."/>
            <person name="Sykes S."/>
            <person name="Wortman J."/>
            <person name="Nusbaum C."/>
            <person name="Birren B."/>
        </authorList>
    </citation>
    <scope>NUCLEOTIDE SEQUENCE [LARGE SCALE GENOMIC DNA]</scope>
    <source>
        <strain evidence="2 3">CBS 101466</strain>
    </source>
</reference>
<protein>
    <recommendedName>
        <fullName evidence="4">Magnesium transporter</fullName>
    </recommendedName>
</protein>
<dbReference type="Pfam" id="PF01544">
    <property type="entry name" value="CorA"/>
    <property type="match status" value="1"/>
</dbReference>
<evidence type="ECO:0000256" key="1">
    <source>
        <dbReference type="SAM" id="Phobius"/>
    </source>
</evidence>
<dbReference type="GeneID" id="19970786"/>
<dbReference type="STRING" id="1220924.W2RYD9"/>
<dbReference type="InParanoid" id="W2RYD9"/>
<feature type="transmembrane region" description="Helical" evidence="1">
    <location>
        <begin position="250"/>
        <end position="271"/>
    </location>
</feature>
<keyword evidence="1" id="KW-0812">Transmembrane</keyword>
<name>W2RYD9_CYPE1</name>
<accession>W2RYD9</accession>
<gene>
    <name evidence="2" type="ORF">HMPREF1541_03447</name>
</gene>
<evidence type="ECO:0008006" key="4">
    <source>
        <dbReference type="Google" id="ProtNLM"/>
    </source>
</evidence>
<dbReference type="Gene3D" id="1.20.58.340">
    <property type="entry name" value="Magnesium transport protein CorA, transmembrane region"/>
    <property type="match status" value="1"/>
</dbReference>
<dbReference type="Proteomes" id="UP000030752">
    <property type="component" value="Unassembled WGS sequence"/>
</dbReference>
<keyword evidence="1" id="KW-0472">Membrane</keyword>
<proteinExistence type="predicted"/>
<evidence type="ECO:0000313" key="2">
    <source>
        <dbReference type="EMBL" id="ETN41511.1"/>
    </source>
</evidence>